<dbReference type="EMBL" id="JADEVV010000048">
    <property type="protein sequence ID" value="MBE9255077.1"/>
    <property type="molecule type" value="Genomic_DNA"/>
</dbReference>
<dbReference type="Proteomes" id="UP000658720">
    <property type="component" value="Unassembled WGS sequence"/>
</dbReference>
<comment type="caution">
    <text evidence="1">The sequence shown here is derived from an EMBL/GenBank/DDBJ whole genome shotgun (WGS) entry which is preliminary data.</text>
</comment>
<dbReference type="RefSeq" id="WP_194020531.1">
    <property type="nucleotide sequence ID" value="NZ_JADEVV010000048.1"/>
</dbReference>
<reference evidence="1 2" key="1">
    <citation type="submission" date="2020-10" db="EMBL/GenBank/DDBJ databases">
        <authorList>
            <person name="Castelo-Branco R."/>
            <person name="Eusebio N."/>
            <person name="Adriana R."/>
            <person name="Vieira A."/>
            <person name="Brugerolle De Fraissinette N."/>
            <person name="Rezende De Castro R."/>
            <person name="Schneider M.P."/>
            <person name="Vasconcelos V."/>
            <person name="Leao P.N."/>
        </authorList>
    </citation>
    <scope>NUCLEOTIDE SEQUENCE [LARGE SCALE GENOMIC DNA]</scope>
    <source>
        <strain evidence="1 2">LEGE 00031</strain>
    </source>
</reference>
<organism evidence="1 2">
    <name type="scientific">Synechocystis salina LEGE 00031</name>
    <dbReference type="NCBI Taxonomy" id="1828736"/>
    <lineage>
        <taxon>Bacteria</taxon>
        <taxon>Bacillati</taxon>
        <taxon>Cyanobacteriota</taxon>
        <taxon>Cyanophyceae</taxon>
        <taxon>Synechococcales</taxon>
        <taxon>Merismopediaceae</taxon>
        <taxon>Synechocystis</taxon>
    </lineage>
</organism>
<keyword evidence="2" id="KW-1185">Reference proteome</keyword>
<name>A0ABR9VUR9_9SYNC</name>
<gene>
    <name evidence="1" type="ORF">IQ217_14750</name>
</gene>
<protein>
    <submittedName>
        <fullName evidence="1">Uncharacterized protein</fullName>
    </submittedName>
</protein>
<evidence type="ECO:0000313" key="1">
    <source>
        <dbReference type="EMBL" id="MBE9255077.1"/>
    </source>
</evidence>
<accession>A0ABR9VUR9</accession>
<proteinExistence type="predicted"/>
<sequence length="438" mass="51666">MSNSFNLFKNNSNEIFIKLDNILFIPFGVDYIREDIIPVQMETSYSDGVVFKYNVPCATINTSKNEPIKVKDIIKLLPGVDILPISDERFKLKNPQNEIQENGRVAKKYLDYLVDIYTENTGEYKGGKIRYQSEYKVSEEAFIDIYFELCCQQLKDAEQEFWTKGIRKKAEEKFEQSQREGWQTPFSNSVEDWEDELKHGYLGHHHAGLGYPFNDGRVLFEILLPLHSARMSFLTADLGNAIRQYRPTQSPFDWTIYDGFLEDEELVPKWSSSGTKYQSNKNLVSFYELDFLFWDGQEFISIELDGNSKKLSDYSAKKENLEKCNNLTLRNLANRDLEWLINHFSSESSPDLEYRTETLSALFSEPVLKFWETVEEESPITKLFNKQEWDKNHHMYDTDDYKYSFSARKKRLDEEIYPQLPWHLRYPDGYVYFDDPTE</sequence>
<evidence type="ECO:0000313" key="2">
    <source>
        <dbReference type="Proteomes" id="UP000658720"/>
    </source>
</evidence>